<dbReference type="OrthoDB" id="9764638at2"/>
<proteinExistence type="inferred from homology"/>
<evidence type="ECO:0000256" key="2">
    <source>
        <dbReference type="ARBA" id="ARBA00022679"/>
    </source>
</evidence>
<dbReference type="GO" id="GO:0042619">
    <property type="term" value="P:poly-hydroxybutyrate biosynthetic process"/>
    <property type="evidence" value="ECO:0007669"/>
    <property type="project" value="UniProtKB-KW"/>
</dbReference>
<feature type="domain" description="Thiolase C-terminal" evidence="9">
    <location>
        <begin position="272"/>
        <end position="393"/>
    </location>
</feature>
<dbReference type="NCBIfam" id="NF005404">
    <property type="entry name" value="PRK06954.1"/>
    <property type="match status" value="1"/>
</dbReference>
<comment type="similarity">
    <text evidence="1 7">Belongs to the thiolase-like superfamily. Thiolase family.</text>
</comment>
<keyword evidence="4 7" id="KW-0012">Acyltransferase</keyword>
<dbReference type="RefSeq" id="WP_109794507.1">
    <property type="nucleotide sequence ID" value="NZ_PHIG01000004.1"/>
</dbReference>
<name>A0A2M9G7J8_9PROT</name>
<dbReference type="InterPro" id="IPR020616">
    <property type="entry name" value="Thiolase_N"/>
</dbReference>
<feature type="active site" description="Acyl-thioester intermediate" evidence="6">
    <location>
        <position position="91"/>
    </location>
</feature>
<dbReference type="InterPro" id="IPR020617">
    <property type="entry name" value="Thiolase_C"/>
</dbReference>
<accession>A0A2M9G7J8</accession>
<dbReference type="GO" id="GO:0003985">
    <property type="term" value="F:acetyl-CoA C-acetyltransferase activity"/>
    <property type="evidence" value="ECO:0007669"/>
    <property type="project" value="UniProtKB-EC"/>
</dbReference>
<keyword evidence="2 7" id="KW-0808">Transferase</keyword>
<dbReference type="PANTHER" id="PTHR18919">
    <property type="entry name" value="ACETYL-COA C-ACYLTRANSFERASE"/>
    <property type="match status" value="1"/>
</dbReference>
<dbReference type="EC" id="2.3.1.9" evidence="10"/>
<dbReference type="InterPro" id="IPR020610">
    <property type="entry name" value="Thiolase_AS"/>
</dbReference>
<evidence type="ECO:0000259" key="9">
    <source>
        <dbReference type="Pfam" id="PF02803"/>
    </source>
</evidence>
<feature type="domain" description="Thiolase N-terminal" evidence="8">
    <location>
        <begin position="7"/>
        <end position="265"/>
    </location>
</feature>
<dbReference type="SUPFAM" id="SSF53901">
    <property type="entry name" value="Thiolase-like"/>
    <property type="match status" value="2"/>
</dbReference>
<dbReference type="InterPro" id="IPR002155">
    <property type="entry name" value="Thiolase"/>
</dbReference>
<dbReference type="PROSITE" id="PS00099">
    <property type="entry name" value="THIOLASE_3"/>
    <property type="match status" value="1"/>
</dbReference>
<gene>
    <name evidence="10" type="ORF">CVT23_01130</name>
</gene>
<dbReference type="InterPro" id="IPR016039">
    <property type="entry name" value="Thiolase-like"/>
</dbReference>
<dbReference type="GO" id="GO:0044281">
    <property type="term" value="P:small molecule metabolic process"/>
    <property type="evidence" value="ECO:0007669"/>
    <property type="project" value="UniProtKB-ARBA"/>
</dbReference>
<dbReference type="PANTHER" id="PTHR18919:SF138">
    <property type="entry name" value="ACETYL-COA C-ACETYLTRANSFERASE"/>
    <property type="match status" value="1"/>
</dbReference>
<evidence type="ECO:0000256" key="3">
    <source>
        <dbReference type="ARBA" id="ARBA00022752"/>
    </source>
</evidence>
<keyword evidence="3" id="KW-0583">PHB biosynthesis</keyword>
<organism evidence="10 11">
    <name type="scientific">Minwuia thermotolerans</name>
    <dbReference type="NCBI Taxonomy" id="2056226"/>
    <lineage>
        <taxon>Bacteria</taxon>
        <taxon>Pseudomonadati</taxon>
        <taxon>Pseudomonadota</taxon>
        <taxon>Alphaproteobacteria</taxon>
        <taxon>Minwuiales</taxon>
        <taxon>Minwuiaceae</taxon>
        <taxon>Minwuia</taxon>
    </lineage>
</organism>
<evidence type="ECO:0000259" key="8">
    <source>
        <dbReference type="Pfam" id="PF00108"/>
    </source>
</evidence>
<evidence type="ECO:0000256" key="1">
    <source>
        <dbReference type="ARBA" id="ARBA00010982"/>
    </source>
</evidence>
<evidence type="ECO:0000256" key="6">
    <source>
        <dbReference type="PIRSR" id="PIRSR000429-1"/>
    </source>
</evidence>
<reference evidence="10 11" key="1">
    <citation type="submission" date="2017-11" db="EMBL/GenBank/DDBJ databases">
        <title>Draft genome sequence of Rhizobiales bacterium SY3-13.</title>
        <authorList>
            <person name="Sun C."/>
        </authorList>
    </citation>
    <scope>NUCLEOTIDE SEQUENCE [LARGE SCALE GENOMIC DNA]</scope>
    <source>
        <strain evidence="10 11">SY3-13</strain>
    </source>
</reference>
<evidence type="ECO:0000256" key="4">
    <source>
        <dbReference type="ARBA" id="ARBA00023315"/>
    </source>
</evidence>
<dbReference type="EMBL" id="PHIG01000004">
    <property type="protein sequence ID" value="PJK31681.1"/>
    <property type="molecule type" value="Genomic_DNA"/>
</dbReference>
<evidence type="ECO:0000313" key="11">
    <source>
        <dbReference type="Proteomes" id="UP000229498"/>
    </source>
</evidence>
<dbReference type="AlphaFoldDB" id="A0A2M9G7J8"/>
<dbReference type="PIRSF" id="PIRSF000429">
    <property type="entry name" value="Ac-CoA_Ac_transf"/>
    <property type="match status" value="1"/>
</dbReference>
<dbReference type="Pfam" id="PF02803">
    <property type="entry name" value="Thiolase_C"/>
    <property type="match status" value="1"/>
</dbReference>
<dbReference type="Pfam" id="PF00108">
    <property type="entry name" value="Thiolase_N"/>
    <property type="match status" value="1"/>
</dbReference>
<sequence length="396" mass="41539">MSTSDPIVVVGMARTPMGGFQGELAGETAAVLGAAAIRAALERAGLSGEDVEEVIMGNVLPAGQGQAPARQASKGAGIPDATGCTTINKMCGSGMKAAMFSHDLLLAGVNNVMVAGGMESMTNSPYLLPKARGGLRLGHGEVKDHMFLDGLEDAYDKGRLMGTFAEDCAQHYQFTRDQQDEYAIRSLKRAQTAQADGTFAGEIAPVTVKTRNGEVTVDSDEQPRNANLDKIPTLKPAFRKDGTVTAANSSSISDGAAALVMMRQSEAERRGLTPIARILGHTSHAQAPNWFTTAPVKAIDKLHEKLGWTKDDVDLYEINEAFAVVPMAAMQELQLDAERVNVNGGACALGHPIGASGARIMITLINALKARKLERGVAGICIGGGEATAIGIELVN</sequence>
<dbReference type="CDD" id="cd00751">
    <property type="entry name" value="thiolase"/>
    <property type="match status" value="1"/>
</dbReference>
<dbReference type="NCBIfam" id="TIGR01930">
    <property type="entry name" value="AcCoA-C-Actrans"/>
    <property type="match status" value="1"/>
</dbReference>
<protein>
    <submittedName>
        <fullName evidence="10">Acetyl-CoA C-acyltransferase</fullName>
        <ecNumber evidence="10">2.3.1.9</ecNumber>
    </submittedName>
</protein>
<comment type="caution">
    <text evidence="10">The sequence shown here is derived from an EMBL/GenBank/DDBJ whole genome shotgun (WGS) entry which is preliminary data.</text>
</comment>
<evidence type="ECO:0000313" key="10">
    <source>
        <dbReference type="EMBL" id="PJK31681.1"/>
    </source>
</evidence>
<evidence type="ECO:0000256" key="5">
    <source>
        <dbReference type="ARBA" id="ARBA00037924"/>
    </source>
</evidence>
<feature type="active site" description="Proton acceptor" evidence="6">
    <location>
        <position position="381"/>
    </location>
</feature>
<dbReference type="Gene3D" id="3.40.47.10">
    <property type="match status" value="2"/>
</dbReference>
<evidence type="ECO:0000256" key="7">
    <source>
        <dbReference type="RuleBase" id="RU003557"/>
    </source>
</evidence>
<feature type="active site" description="Proton acceptor" evidence="6">
    <location>
        <position position="351"/>
    </location>
</feature>
<dbReference type="FunFam" id="3.40.47.10:FF:000010">
    <property type="entry name" value="Acetyl-CoA acetyltransferase (Thiolase)"/>
    <property type="match status" value="1"/>
</dbReference>
<keyword evidence="11" id="KW-1185">Reference proteome</keyword>
<comment type="pathway">
    <text evidence="5">Metabolic intermediate biosynthesis; (R)-mevalonate biosynthesis; (R)-mevalonate from acetyl-CoA: step 1/3.</text>
</comment>
<dbReference type="Proteomes" id="UP000229498">
    <property type="component" value="Unassembled WGS sequence"/>
</dbReference>